<dbReference type="SMART" id="SM00138">
    <property type="entry name" value="MeTrc"/>
    <property type="match status" value="1"/>
</dbReference>
<dbReference type="EC" id="2.1.1.80" evidence="2"/>
<organism evidence="7 8">
    <name type="scientific">Thermanaeromonas toyohensis ToBE</name>
    <dbReference type="NCBI Taxonomy" id="698762"/>
    <lineage>
        <taxon>Bacteria</taxon>
        <taxon>Bacillati</taxon>
        <taxon>Bacillota</taxon>
        <taxon>Clostridia</taxon>
        <taxon>Neomoorellales</taxon>
        <taxon>Neomoorellaceae</taxon>
        <taxon>Thermanaeromonas</taxon>
    </lineage>
</organism>
<feature type="domain" description="CheR-type methyltransferase" evidence="6">
    <location>
        <begin position="6"/>
        <end position="261"/>
    </location>
</feature>
<dbReference type="InterPro" id="IPR029063">
    <property type="entry name" value="SAM-dependent_MTases_sf"/>
</dbReference>
<dbReference type="PANTHER" id="PTHR24422">
    <property type="entry name" value="CHEMOTAXIS PROTEIN METHYLTRANSFERASE"/>
    <property type="match status" value="1"/>
</dbReference>
<name>A0A1W1VL62_9FIRM</name>
<keyword evidence="3 7" id="KW-0489">Methyltransferase</keyword>
<dbReference type="CDD" id="cd02440">
    <property type="entry name" value="AdoMet_MTases"/>
    <property type="match status" value="1"/>
</dbReference>
<dbReference type="EMBL" id="LT838272">
    <property type="protein sequence ID" value="SMB94125.1"/>
    <property type="molecule type" value="Genomic_DNA"/>
</dbReference>
<evidence type="ECO:0000256" key="4">
    <source>
        <dbReference type="ARBA" id="ARBA00022679"/>
    </source>
</evidence>
<dbReference type="GO" id="GO:0008983">
    <property type="term" value="F:protein-glutamate O-methyltransferase activity"/>
    <property type="evidence" value="ECO:0007669"/>
    <property type="project" value="UniProtKB-EC"/>
</dbReference>
<proteinExistence type="predicted"/>
<dbReference type="InterPro" id="IPR022641">
    <property type="entry name" value="CheR_N"/>
</dbReference>
<accession>A0A1W1VL62</accession>
<dbReference type="Pfam" id="PF03705">
    <property type="entry name" value="CheR_N"/>
    <property type="match status" value="1"/>
</dbReference>
<dbReference type="InterPro" id="IPR000780">
    <property type="entry name" value="CheR_MeTrfase"/>
</dbReference>
<dbReference type="AlphaFoldDB" id="A0A1W1VL62"/>
<evidence type="ECO:0000256" key="3">
    <source>
        <dbReference type="ARBA" id="ARBA00022603"/>
    </source>
</evidence>
<dbReference type="InterPro" id="IPR050903">
    <property type="entry name" value="Bact_Chemotaxis_MeTrfase"/>
</dbReference>
<evidence type="ECO:0000256" key="1">
    <source>
        <dbReference type="ARBA" id="ARBA00001541"/>
    </source>
</evidence>
<dbReference type="Pfam" id="PF01739">
    <property type="entry name" value="CheR"/>
    <property type="match status" value="1"/>
</dbReference>
<keyword evidence="5" id="KW-0949">S-adenosyl-L-methionine</keyword>
<dbReference type="Gene3D" id="3.40.50.150">
    <property type="entry name" value="Vaccinia Virus protein VP39"/>
    <property type="match status" value="1"/>
</dbReference>
<evidence type="ECO:0000256" key="2">
    <source>
        <dbReference type="ARBA" id="ARBA00012534"/>
    </source>
</evidence>
<sequence>MRWLMDFKEFKQRIYRRFGLYLEGYKEPQLKRRIESLMFSLNVQSYQEYWELLNRDPDQWQRFVDKITINVSEFFRNPELFQRLEKEILPELLKRRQVLKIWSAACADGPEPYSVAIILKELTPKVRHRIEATDVDLGALEAARRGIYPRRAVQAVSPERLRRYFRQEGENFHLVPEIKELVTFRQHDLLSDPYGQDYDLILCRNVTIYFTTEVQDRLYRQFYKSLAPGGVLFIGATESIFQYREIGFEKLAPWFYRRPEEARKWGLGIT</sequence>
<protein>
    <recommendedName>
        <fullName evidence="2">protein-glutamate O-methyltransferase</fullName>
        <ecNumber evidence="2">2.1.1.80</ecNumber>
    </recommendedName>
</protein>
<dbReference type="STRING" id="698762.SAMN00808754_0973"/>
<evidence type="ECO:0000256" key="5">
    <source>
        <dbReference type="ARBA" id="ARBA00022691"/>
    </source>
</evidence>
<dbReference type="Gene3D" id="1.10.155.10">
    <property type="entry name" value="Chemotaxis receptor methyltransferase CheR, N-terminal domain"/>
    <property type="match status" value="1"/>
</dbReference>
<evidence type="ECO:0000313" key="7">
    <source>
        <dbReference type="EMBL" id="SMB94125.1"/>
    </source>
</evidence>
<dbReference type="Proteomes" id="UP000192569">
    <property type="component" value="Chromosome I"/>
</dbReference>
<evidence type="ECO:0000259" key="6">
    <source>
        <dbReference type="PROSITE" id="PS50123"/>
    </source>
</evidence>
<keyword evidence="8" id="KW-1185">Reference proteome</keyword>
<keyword evidence="4 7" id="KW-0808">Transferase</keyword>
<gene>
    <name evidence="7" type="ORF">SAMN00808754_0973</name>
</gene>
<dbReference type="PANTHER" id="PTHR24422:SF19">
    <property type="entry name" value="CHEMOTAXIS PROTEIN METHYLTRANSFERASE"/>
    <property type="match status" value="1"/>
</dbReference>
<reference evidence="7 8" key="1">
    <citation type="submission" date="2017-04" db="EMBL/GenBank/DDBJ databases">
        <authorList>
            <person name="Afonso C.L."/>
            <person name="Miller P.J."/>
            <person name="Scott M.A."/>
            <person name="Spackman E."/>
            <person name="Goraichik I."/>
            <person name="Dimitrov K.M."/>
            <person name="Suarez D.L."/>
            <person name="Swayne D.E."/>
        </authorList>
    </citation>
    <scope>NUCLEOTIDE SEQUENCE [LARGE SCALE GENOMIC DNA]</scope>
    <source>
        <strain evidence="7 8">ToBE</strain>
    </source>
</reference>
<dbReference type="GO" id="GO:0032259">
    <property type="term" value="P:methylation"/>
    <property type="evidence" value="ECO:0007669"/>
    <property type="project" value="UniProtKB-KW"/>
</dbReference>
<evidence type="ECO:0000313" key="8">
    <source>
        <dbReference type="Proteomes" id="UP000192569"/>
    </source>
</evidence>
<comment type="catalytic activity">
    <reaction evidence="1">
        <text>L-glutamyl-[protein] + S-adenosyl-L-methionine = [protein]-L-glutamate 5-O-methyl ester + S-adenosyl-L-homocysteine</text>
        <dbReference type="Rhea" id="RHEA:24452"/>
        <dbReference type="Rhea" id="RHEA-COMP:10208"/>
        <dbReference type="Rhea" id="RHEA-COMP:10311"/>
        <dbReference type="ChEBI" id="CHEBI:29973"/>
        <dbReference type="ChEBI" id="CHEBI:57856"/>
        <dbReference type="ChEBI" id="CHEBI:59789"/>
        <dbReference type="ChEBI" id="CHEBI:82795"/>
        <dbReference type="EC" id="2.1.1.80"/>
    </reaction>
</comment>
<dbReference type="PRINTS" id="PR00996">
    <property type="entry name" value="CHERMTFRASE"/>
</dbReference>
<dbReference type="PROSITE" id="PS50123">
    <property type="entry name" value="CHER"/>
    <property type="match status" value="1"/>
</dbReference>
<dbReference type="InterPro" id="IPR036804">
    <property type="entry name" value="CheR_N_sf"/>
</dbReference>
<dbReference type="InterPro" id="IPR022642">
    <property type="entry name" value="CheR_C"/>
</dbReference>
<dbReference type="SUPFAM" id="SSF53335">
    <property type="entry name" value="S-adenosyl-L-methionine-dependent methyltransferases"/>
    <property type="match status" value="1"/>
</dbReference>
<dbReference type="SUPFAM" id="SSF47757">
    <property type="entry name" value="Chemotaxis receptor methyltransferase CheR, N-terminal domain"/>
    <property type="match status" value="1"/>
</dbReference>